<protein>
    <recommendedName>
        <fullName evidence="3">Phage antitermination protein Q</fullName>
    </recommendedName>
</protein>
<comment type="caution">
    <text evidence="1">The sequence shown here is derived from an EMBL/GenBank/DDBJ whole genome shotgun (WGS) entry which is preliminary data.</text>
</comment>
<accession>A0AA42IBW4</accession>
<evidence type="ECO:0000313" key="2">
    <source>
        <dbReference type="Proteomes" id="UP001161099"/>
    </source>
</evidence>
<dbReference type="RefSeq" id="WP_279697856.1">
    <property type="nucleotide sequence ID" value="NZ_CP181916.1"/>
</dbReference>
<reference evidence="1" key="1">
    <citation type="submission" date="2022-09" db="EMBL/GenBank/DDBJ databases">
        <title>Intensive care unit water sources are persistently colonized with multi-drug resistant bacteria and are the site of extensive horizontal gene transfer of antibiotic resistance genes.</title>
        <authorList>
            <person name="Diorio-Toth L."/>
        </authorList>
    </citation>
    <scope>NUCLEOTIDE SEQUENCE</scope>
    <source>
        <strain evidence="1">GD03851</strain>
    </source>
</reference>
<evidence type="ECO:0008006" key="3">
    <source>
        <dbReference type="Google" id="ProtNLM"/>
    </source>
</evidence>
<proteinExistence type="predicted"/>
<dbReference type="EMBL" id="JAOCDR010000003">
    <property type="protein sequence ID" value="MDH0655041.1"/>
    <property type="molecule type" value="Genomic_DNA"/>
</dbReference>
<dbReference type="Proteomes" id="UP001161099">
    <property type="component" value="Unassembled WGS sequence"/>
</dbReference>
<gene>
    <name evidence="1" type="ORF">N5D11_02720</name>
</gene>
<sequence>MNAIVKTTVMDWSKFTAEEWFKQYGAYVQTCRMASGNAPDNLCVNQIYWLICENNKGYESSRKDAVICKITDHEAEEVRKLIVDLKFSTRICDSAKAALCLFIDKNVRGMSLRQMANEFKLGKTSIDNMIFAGKYFLNGHDKRLRIN</sequence>
<name>A0AA42IBW4_ACIJO</name>
<dbReference type="AlphaFoldDB" id="A0AA42IBW4"/>
<organism evidence="1 2">
    <name type="scientific">Acinetobacter johnsonii</name>
    <dbReference type="NCBI Taxonomy" id="40214"/>
    <lineage>
        <taxon>Bacteria</taxon>
        <taxon>Pseudomonadati</taxon>
        <taxon>Pseudomonadota</taxon>
        <taxon>Gammaproteobacteria</taxon>
        <taxon>Moraxellales</taxon>
        <taxon>Moraxellaceae</taxon>
        <taxon>Acinetobacter</taxon>
    </lineage>
</organism>
<evidence type="ECO:0000313" key="1">
    <source>
        <dbReference type="EMBL" id="MDH0655041.1"/>
    </source>
</evidence>